<dbReference type="NCBIfam" id="NF007980">
    <property type="entry name" value="PRK10707.1"/>
    <property type="match status" value="1"/>
</dbReference>
<evidence type="ECO:0000313" key="9">
    <source>
        <dbReference type="Proteomes" id="UP000318834"/>
    </source>
</evidence>
<evidence type="ECO:0000259" key="7">
    <source>
        <dbReference type="PROSITE" id="PS51462"/>
    </source>
</evidence>
<dbReference type="PROSITE" id="PS51462">
    <property type="entry name" value="NUDIX"/>
    <property type="match status" value="1"/>
</dbReference>
<evidence type="ECO:0000256" key="2">
    <source>
        <dbReference type="ARBA" id="ARBA00001946"/>
    </source>
</evidence>
<evidence type="ECO:0000256" key="6">
    <source>
        <dbReference type="ARBA" id="ARBA00023211"/>
    </source>
</evidence>
<keyword evidence="3" id="KW-0479">Metal-binding</keyword>
<reference evidence="8 9" key="1">
    <citation type="journal article" date="2019" name="Nat. Microbiol.">
        <title>Mediterranean grassland soil C-N compound turnover is dependent on rainfall and depth, and is mediated by genomically divergent microorganisms.</title>
        <authorList>
            <person name="Diamond S."/>
            <person name="Andeer P.F."/>
            <person name="Li Z."/>
            <person name="Crits-Christoph A."/>
            <person name="Burstein D."/>
            <person name="Anantharaman K."/>
            <person name="Lane K.R."/>
            <person name="Thomas B.C."/>
            <person name="Pan C."/>
            <person name="Northen T.R."/>
            <person name="Banfield J.F."/>
        </authorList>
    </citation>
    <scope>NUCLEOTIDE SEQUENCE [LARGE SCALE GENOMIC DNA]</scope>
    <source>
        <strain evidence="8">NP_8</strain>
    </source>
</reference>
<comment type="cofactor">
    <cofactor evidence="2">
        <name>Mg(2+)</name>
        <dbReference type="ChEBI" id="CHEBI:18420"/>
    </cofactor>
</comment>
<dbReference type="AlphaFoldDB" id="A0A537IP34"/>
<gene>
    <name evidence="8" type="ORF">E6H05_11370</name>
</gene>
<evidence type="ECO:0000256" key="4">
    <source>
        <dbReference type="ARBA" id="ARBA00022801"/>
    </source>
</evidence>
<proteinExistence type="predicted"/>
<keyword evidence="6" id="KW-0464">Manganese</keyword>
<dbReference type="InterPro" id="IPR045121">
    <property type="entry name" value="CoAse"/>
</dbReference>
<organism evidence="8 9">
    <name type="scientific">Candidatus Segetimicrobium genomatis</name>
    <dbReference type="NCBI Taxonomy" id="2569760"/>
    <lineage>
        <taxon>Bacteria</taxon>
        <taxon>Bacillati</taxon>
        <taxon>Candidatus Sysuimicrobiota</taxon>
        <taxon>Candidatus Sysuimicrobiia</taxon>
        <taxon>Candidatus Sysuimicrobiales</taxon>
        <taxon>Candidatus Segetimicrobiaceae</taxon>
        <taxon>Candidatus Segetimicrobium</taxon>
    </lineage>
</organism>
<dbReference type="Pfam" id="PF00293">
    <property type="entry name" value="NUDIX"/>
    <property type="match status" value="1"/>
</dbReference>
<name>A0A537IP34_9BACT</name>
<protein>
    <submittedName>
        <fullName evidence="8">CoA pyrophosphatase</fullName>
    </submittedName>
</protein>
<dbReference type="Gene3D" id="3.90.79.10">
    <property type="entry name" value="Nucleoside Triphosphate Pyrophosphohydrolase"/>
    <property type="match status" value="1"/>
</dbReference>
<dbReference type="InterPro" id="IPR000086">
    <property type="entry name" value="NUDIX_hydrolase_dom"/>
</dbReference>
<dbReference type="PANTHER" id="PTHR12992:SF11">
    <property type="entry name" value="MITOCHONDRIAL COENZYME A DIPHOSPHATASE NUDT8"/>
    <property type="match status" value="1"/>
</dbReference>
<sequence length="190" mass="21134">MTDLADLIRRRLADRPRRTIDTAGLRRAAVLIPLFSEDGEPHVLFTRRTDTVQDHKGQISFPGGATDPDDPDAMTTALRETDEELGIPRDKVLVLGALDDVDATVSGFLITPFAGIIPHPFPFRVNAAEIAEVLSAPLSVFRDPSGMRVERRERAGRRIDVYFYTYGAYEIWGVTARIMKSFIDTVFGEG</sequence>
<dbReference type="GO" id="GO:0046872">
    <property type="term" value="F:metal ion binding"/>
    <property type="evidence" value="ECO:0007669"/>
    <property type="project" value="UniProtKB-KW"/>
</dbReference>
<keyword evidence="4" id="KW-0378">Hydrolase</keyword>
<dbReference type="EMBL" id="VBAP01000090">
    <property type="protein sequence ID" value="TMI72386.1"/>
    <property type="molecule type" value="Genomic_DNA"/>
</dbReference>
<dbReference type="SUPFAM" id="SSF55811">
    <property type="entry name" value="Nudix"/>
    <property type="match status" value="1"/>
</dbReference>
<evidence type="ECO:0000256" key="1">
    <source>
        <dbReference type="ARBA" id="ARBA00001936"/>
    </source>
</evidence>
<dbReference type="Proteomes" id="UP000318834">
    <property type="component" value="Unassembled WGS sequence"/>
</dbReference>
<comment type="cofactor">
    <cofactor evidence="1">
        <name>Mn(2+)</name>
        <dbReference type="ChEBI" id="CHEBI:29035"/>
    </cofactor>
</comment>
<evidence type="ECO:0000256" key="5">
    <source>
        <dbReference type="ARBA" id="ARBA00022842"/>
    </source>
</evidence>
<keyword evidence="5" id="KW-0460">Magnesium</keyword>
<dbReference type="GO" id="GO:0010945">
    <property type="term" value="F:coenzyme A diphosphatase activity"/>
    <property type="evidence" value="ECO:0007669"/>
    <property type="project" value="InterPro"/>
</dbReference>
<comment type="caution">
    <text evidence="8">The sequence shown here is derived from an EMBL/GenBank/DDBJ whole genome shotgun (WGS) entry which is preliminary data.</text>
</comment>
<dbReference type="PANTHER" id="PTHR12992">
    <property type="entry name" value="NUDIX HYDROLASE"/>
    <property type="match status" value="1"/>
</dbReference>
<dbReference type="InterPro" id="IPR015797">
    <property type="entry name" value="NUDIX_hydrolase-like_dom_sf"/>
</dbReference>
<feature type="domain" description="Nudix hydrolase" evidence="7">
    <location>
        <begin position="25"/>
        <end position="160"/>
    </location>
</feature>
<evidence type="ECO:0000256" key="3">
    <source>
        <dbReference type="ARBA" id="ARBA00022723"/>
    </source>
</evidence>
<accession>A0A537IP34</accession>
<evidence type="ECO:0000313" key="8">
    <source>
        <dbReference type="EMBL" id="TMI72386.1"/>
    </source>
</evidence>
<dbReference type="CDD" id="cd03426">
    <property type="entry name" value="NUDIX_CoAse_Nudt7"/>
    <property type="match status" value="1"/>
</dbReference>